<dbReference type="Pfam" id="PF00175">
    <property type="entry name" value="NAD_binding_1"/>
    <property type="match status" value="1"/>
</dbReference>
<keyword evidence="8" id="KW-0411">Iron-sulfur</keyword>
<keyword evidence="2" id="KW-0285">Flavoprotein</keyword>
<keyword evidence="5" id="KW-0274">FAD</keyword>
<dbReference type="CDD" id="cd00207">
    <property type="entry name" value="fer2"/>
    <property type="match status" value="1"/>
</dbReference>
<dbReference type="RefSeq" id="WP_133355468.1">
    <property type="nucleotide sequence ID" value="NZ_SMZJ02000004.1"/>
</dbReference>
<evidence type="ECO:0000256" key="6">
    <source>
        <dbReference type="ARBA" id="ARBA00023002"/>
    </source>
</evidence>
<dbReference type="InterPro" id="IPR001041">
    <property type="entry name" value="2Fe-2S_ferredoxin-type"/>
</dbReference>
<sequence length="343" mass="38516">MKLVVKDIIRETNDAVSLSLKNGNFFKKLKYKPGQFLTIHVPIGNKVHKRAYSFSSNPYTDKDLKITIKRVEKGVVSNYLHDNLKIGDKLEVDAPAGSFCINPNNKTKKQYVLFAGGSGVTPMFSIVKSVLTEEKDSKVLLVYANQNLESIIFHKEIKALENEYSNKFAVEHIVSVYDGPNNNYHVGLATRRLIDKIFLKHDISYSSEHAYMICGPFGYMEKIKEILKDNGITRDKIKLEVFKAPQIKVSGKNLLSDVTLKYKGKEYQLQVRGDKSILNQAMSDNIVIPYSCRSGMCSTCKAKCIEGEVKMTDGHLLADEDVASGSILTCITYPLSEKVVIEI</sequence>
<dbReference type="InterPro" id="IPR017927">
    <property type="entry name" value="FAD-bd_FR_type"/>
</dbReference>
<dbReference type="Gene3D" id="2.40.30.10">
    <property type="entry name" value="Translation factors"/>
    <property type="match status" value="1"/>
</dbReference>
<evidence type="ECO:0000313" key="11">
    <source>
        <dbReference type="EMBL" id="TWO32745.1"/>
    </source>
</evidence>
<dbReference type="OrthoDB" id="9789468at2"/>
<dbReference type="PANTHER" id="PTHR47354:SF8">
    <property type="entry name" value="1,2-PHENYLACETYL-COA EPOXIDASE, SUBUNIT E"/>
    <property type="match status" value="1"/>
</dbReference>
<dbReference type="PROSITE" id="PS00197">
    <property type="entry name" value="2FE2S_FER_1"/>
    <property type="match status" value="1"/>
</dbReference>
<evidence type="ECO:0000313" key="12">
    <source>
        <dbReference type="Proteomes" id="UP000295814"/>
    </source>
</evidence>
<dbReference type="GO" id="GO:0051537">
    <property type="term" value="F:2 iron, 2 sulfur cluster binding"/>
    <property type="evidence" value="ECO:0007669"/>
    <property type="project" value="UniProtKB-KW"/>
</dbReference>
<keyword evidence="12" id="KW-1185">Reference proteome</keyword>
<comment type="cofactor">
    <cofactor evidence="1">
        <name>FAD</name>
        <dbReference type="ChEBI" id="CHEBI:57692"/>
    </cofactor>
</comment>
<feature type="domain" description="FAD-binding FR-type" evidence="10">
    <location>
        <begin position="1"/>
        <end position="102"/>
    </location>
</feature>
<dbReference type="InterPro" id="IPR036010">
    <property type="entry name" value="2Fe-2S_ferredoxin-like_sf"/>
</dbReference>
<dbReference type="PRINTS" id="PR00406">
    <property type="entry name" value="CYTB5RDTASE"/>
</dbReference>
<dbReference type="AlphaFoldDB" id="A0A562YDQ3"/>
<protein>
    <submittedName>
        <fullName evidence="11">Ferredoxin--NADP reductase</fullName>
    </submittedName>
</protein>
<dbReference type="Pfam" id="PF00970">
    <property type="entry name" value="FAD_binding_6"/>
    <property type="match status" value="1"/>
</dbReference>
<accession>A0A562YDQ3</accession>
<dbReference type="InterPro" id="IPR001709">
    <property type="entry name" value="Flavoprot_Pyr_Nucl_cyt_Rdtase"/>
</dbReference>
<dbReference type="PRINTS" id="PR00371">
    <property type="entry name" value="FPNCR"/>
</dbReference>
<comment type="caution">
    <text evidence="11">The sequence shown here is derived from an EMBL/GenBank/DDBJ whole genome shotgun (WGS) entry which is preliminary data.</text>
</comment>
<dbReference type="PANTHER" id="PTHR47354">
    <property type="entry name" value="NADH OXIDOREDUCTASE HCR"/>
    <property type="match status" value="1"/>
</dbReference>
<dbReference type="Proteomes" id="UP000295814">
    <property type="component" value="Unassembled WGS sequence"/>
</dbReference>
<dbReference type="GO" id="GO:0046872">
    <property type="term" value="F:metal ion binding"/>
    <property type="evidence" value="ECO:0007669"/>
    <property type="project" value="UniProtKB-KW"/>
</dbReference>
<dbReference type="Gene3D" id="3.10.20.30">
    <property type="match status" value="1"/>
</dbReference>
<dbReference type="InterPro" id="IPR012675">
    <property type="entry name" value="Beta-grasp_dom_sf"/>
</dbReference>
<dbReference type="EMBL" id="SMZJ02000004">
    <property type="protein sequence ID" value="TWO32745.1"/>
    <property type="molecule type" value="Genomic_DNA"/>
</dbReference>
<dbReference type="InterPro" id="IPR050415">
    <property type="entry name" value="MRET"/>
</dbReference>
<evidence type="ECO:0000256" key="5">
    <source>
        <dbReference type="ARBA" id="ARBA00022827"/>
    </source>
</evidence>
<reference evidence="11 12" key="1">
    <citation type="submission" date="2019-03" db="EMBL/GenBank/DDBJ databases">
        <authorList>
            <person name="Zhong Y.L."/>
        </authorList>
    </citation>
    <scope>NUCLEOTIDE SEQUENCE [LARGE SCALE GENOMIC DNA]</scope>
    <source>
        <strain evidence="11 12">W255</strain>
    </source>
</reference>
<reference evidence="11 12" key="2">
    <citation type="submission" date="2019-07" db="EMBL/GenBank/DDBJ databases">
        <title>Seonamhaeicola sp. W255 draft genome.</title>
        <authorList>
            <person name="Zhang X.-Y."/>
            <person name="Zhang R."/>
            <person name="Zhong Y.-L."/>
            <person name="Du Z.-J."/>
        </authorList>
    </citation>
    <scope>NUCLEOTIDE SEQUENCE [LARGE SCALE GENOMIC DNA]</scope>
    <source>
        <strain evidence="11 12">W255</strain>
    </source>
</reference>
<dbReference type="CDD" id="cd06214">
    <property type="entry name" value="PA_degradation_oxidoreductase_like"/>
    <property type="match status" value="1"/>
</dbReference>
<dbReference type="PROSITE" id="PS51384">
    <property type="entry name" value="FAD_FR"/>
    <property type="match status" value="1"/>
</dbReference>
<dbReference type="InterPro" id="IPR001433">
    <property type="entry name" value="OxRdtase_FAD/NAD-bd"/>
</dbReference>
<dbReference type="SUPFAM" id="SSF54292">
    <property type="entry name" value="2Fe-2S ferredoxin-like"/>
    <property type="match status" value="1"/>
</dbReference>
<evidence type="ECO:0000256" key="8">
    <source>
        <dbReference type="ARBA" id="ARBA00023014"/>
    </source>
</evidence>
<gene>
    <name evidence="11" type="ORF">E1J38_007715</name>
</gene>
<dbReference type="Pfam" id="PF00111">
    <property type="entry name" value="Fer2"/>
    <property type="match status" value="1"/>
</dbReference>
<organism evidence="11 12">
    <name type="scientific">Seonamhaeicola sediminis</name>
    <dbReference type="NCBI Taxonomy" id="2528206"/>
    <lineage>
        <taxon>Bacteria</taxon>
        <taxon>Pseudomonadati</taxon>
        <taxon>Bacteroidota</taxon>
        <taxon>Flavobacteriia</taxon>
        <taxon>Flavobacteriales</taxon>
        <taxon>Flavobacteriaceae</taxon>
    </lineage>
</organism>
<evidence type="ECO:0000259" key="9">
    <source>
        <dbReference type="PROSITE" id="PS51085"/>
    </source>
</evidence>
<name>A0A562YDQ3_9FLAO</name>
<feature type="domain" description="2Fe-2S ferredoxin-type" evidence="9">
    <location>
        <begin position="256"/>
        <end position="343"/>
    </location>
</feature>
<evidence type="ECO:0000256" key="3">
    <source>
        <dbReference type="ARBA" id="ARBA00022714"/>
    </source>
</evidence>
<dbReference type="GO" id="GO:0050660">
    <property type="term" value="F:flavin adenine dinucleotide binding"/>
    <property type="evidence" value="ECO:0007669"/>
    <property type="project" value="TreeGrafter"/>
</dbReference>
<dbReference type="InterPro" id="IPR017938">
    <property type="entry name" value="Riboflavin_synthase-like_b-brl"/>
</dbReference>
<evidence type="ECO:0000256" key="4">
    <source>
        <dbReference type="ARBA" id="ARBA00022723"/>
    </source>
</evidence>
<dbReference type="Gene3D" id="3.40.50.80">
    <property type="entry name" value="Nucleotide-binding domain of ferredoxin-NADP reductase (FNR) module"/>
    <property type="match status" value="1"/>
</dbReference>
<evidence type="ECO:0000256" key="7">
    <source>
        <dbReference type="ARBA" id="ARBA00023004"/>
    </source>
</evidence>
<evidence type="ECO:0000256" key="2">
    <source>
        <dbReference type="ARBA" id="ARBA00022630"/>
    </source>
</evidence>
<evidence type="ECO:0000256" key="1">
    <source>
        <dbReference type="ARBA" id="ARBA00001974"/>
    </source>
</evidence>
<keyword evidence="4" id="KW-0479">Metal-binding</keyword>
<evidence type="ECO:0000259" key="10">
    <source>
        <dbReference type="PROSITE" id="PS51384"/>
    </source>
</evidence>
<keyword evidence="7" id="KW-0408">Iron</keyword>
<keyword evidence="6" id="KW-0560">Oxidoreductase</keyword>
<dbReference type="InterPro" id="IPR006058">
    <property type="entry name" value="2Fe2S_fd_BS"/>
</dbReference>
<dbReference type="SUPFAM" id="SSF63380">
    <property type="entry name" value="Riboflavin synthase domain-like"/>
    <property type="match status" value="1"/>
</dbReference>
<dbReference type="SUPFAM" id="SSF52343">
    <property type="entry name" value="Ferredoxin reductase-like, C-terminal NADP-linked domain"/>
    <property type="match status" value="1"/>
</dbReference>
<dbReference type="GO" id="GO:0016491">
    <property type="term" value="F:oxidoreductase activity"/>
    <property type="evidence" value="ECO:0007669"/>
    <property type="project" value="UniProtKB-KW"/>
</dbReference>
<proteinExistence type="predicted"/>
<dbReference type="InterPro" id="IPR039261">
    <property type="entry name" value="FNR_nucleotide-bd"/>
</dbReference>
<dbReference type="PROSITE" id="PS51085">
    <property type="entry name" value="2FE2S_FER_2"/>
    <property type="match status" value="1"/>
</dbReference>
<keyword evidence="3" id="KW-0001">2Fe-2S</keyword>
<dbReference type="InterPro" id="IPR008333">
    <property type="entry name" value="Cbr1-like_FAD-bd_dom"/>
</dbReference>